<dbReference type="AlphaFoldDB" id="A0A1N7LEX5"/>
<protein>
    <submittedName>
        <fullName evidence="2">Uncharacterized protein</fullName>
    </submittedName>
</protein>
<keyword evidence="1" id="KW-0472">Membrane</keyword>
<dbReference type="Proteomes" id="UP000185839">
    <property type="component" value="Unassembled WGS sequence"/>
</dbReference>
<feature type="transmembrane region" description="Helical" evidence="1">
    <location>
        <begin position="121"/>
        <end position="145"/>
    </location>
</feature>
<reference evidence="3" key="1">
    <citation type="submission" date="2017-01" db="EMBL/GenBank/DDBJ databases">
        <authorList>
            <person name="Varghese N."/>
            <person name="Submissions S."/>
        </authorList>
    </citation>
    <scope>NUCLEOTIDE SEQUENCE [LARGE SCALE GENOMIC DNA]</scope>
    <source>
        <strain evidence="3">DSM 23145</strain>
    </source>
</reference>
<dbReference type="STRING" id="713588.SAMN05421789_10553"/>
<keyword evidence="3" id="KW-1185">Reference proteome</keyword>
<dbReference type="RefSeq" id="WP_076386651.1">
    <property type="nucleotide sequence ID" value="NZ_DAOOBN010000017.1"/>
</dbReference>
<feature type="transmembrane region" description="Helical" evidence="1">
    <location>
        <begin position="89"/>
        <end position="109"/>
    </location>
</feature>
<keyword evidence="1" id="KW-0812">Transmembrane</keyword>
<dbReference type="EMBL" id="FTOI01000005">
    <property type="protein sequence ID" value="SIS72372.1"/>
    <property type="molecule type" value="Genomic_DNA"/>
</dbReference>
<name>A0A1N7LEX5_9FLAO</name>
<organism evidence="2 3">
    <name type="scientific">Kaistella chaponensis</name>
    <dbReference type="NCBI Taxonomy" id="713588"/>
    <lineage>
        <taxon>Bacteria</taxon>
        <taxon>Pseudomonadati</taxon>
        <taxon>Bacteroidota</taxon>
        <taxon>Flavobacteriia</taxon>
        <taxon>Flavobacteriales</taxon>
        <taxon>Weeksellaceae</taxon>
        <taxon>Chryseobacterium group</taxon>
        <taxon>Kaistella</taxon>
    </lineage>
</organism>
<dbReference type="OrthoDB" id="1244380at2"/>
<feature type="transmembrane region" description="Helical" evidence="1">
    <location>
        <begin position="26"/>
        <end position="47"/>
    </location>
</feature>
<keyword evidence="1" id="KW-1133">Transmembrane helix</keyword>
<gene>
    <name evidence="2" type="ORF">SAMN05421789_10553</name>
</gene>
<feature type="transmembrane region" description="Helical" evidence="1">
    <location>
        <begin position="192"/>
        <end position="219"/>
    </location>
</feature>
<evidence type="ECO:0000256" key="1">
    <source>
        <dbReference type="SAM" id="Phobius"/>
    </source>
</evidence>
<evidence type="ECO:0000313" key="3">
    <source>
        <dbReference type="Proteomes" id="UP000185839"/>
    </source>
</evidence>
<sequence length="240" mass="28298">MENNDPRKSGIEQILKTAFWYWNKTLIYQLFYSLLYFSLFFIGYFYLFKYFGLWDEFSKYSDLVRTDLPAFNKKMEEIARLPQARNFSLAFFFLLALINPLNVGLYKIFRKIDLKEPISTNDLFAGYLGFDFFKFFGFYLFWIIIFTYANAFLLLGIFWLLITLFSIPLMFFMDVKTFEGIGLTIKALKKNFGMIAIGCVVALIFGLSGLLLFGIGFLLTFPFWNAMVYALYQHIYKEIG</sequence>
<proteinExistence type="predicted"/>
<evidence type="ECO:0000313" key="2">
    <source>
        <dbReference type="EMBL" id="SIS72372.1"/>
    </source>
</evidence>
<feature type="transmembrane region" description="Helical" evidence="1">
    <location>
        <begin position="151"/>
        <end position="172"/>
    </location>
</feature>
<accession>A0A1N7LEX5</accession>